<name>A0AAJ5W7Q2_9SPHI</name>
<keyword evidence="1" id="KW-0732">Signal</keyword>
<dbReference type="AlphaFoldDB" id="A0AAJ5W7Q2"/>
<reference evidence="2" key="1">
    <citation type="submission" date="2023-03" db="EMBL/GenBank/DDBJ databases">
        <title>Andean soil-derived lignocellulolytic bacterial consortium as a source of novel taxa and putative plastic-active enzymes.</title>
        <authorList>
            <person name="Diaz-Garcia L."/>
            <person name="Chuvochina M."/>
            <person name="Feuerriegel G."/>
            <person name="Bunk B."/>
            <person name="Sproer C."/>
            <person name="Streit W.R."/>
            <person name="Rodriguez L.M."/>
            <person name="Overmann J."/>
            <person name="Jimenez D.J."/>
        </authorList>
    </citation>
    <scope>NUCLEOTIDE SEQUENCE</scope>
    <source>
        <strain evidence="2">MAG 3858</strain>
    </source>
</reference>
<protein>
    <submittedName>
        <fullName evidence="2">Uncharacterized protein</fullName>
    </submittedName>
</protein>
<dbReference type="Proteomes" id="UP001214530">
    <property type="component" value="Chromosome"/>
</dbReference>
<organism evidence="2 3">
    <name type="scientific">Candidatus Pedobacter colombiensis</name>
    <dbReference type="NCBI Taxonomy" id="3121371"/>
    <lineage>
        <taxon>Bacteria</taxon>
        <taxon>Pseudomonadati</taxon>
        <taxon>Bacteroidota</taxon>
        <taxon>Sphingobacteriia</taxon>
        <taxon>Sphingobacteriales</taxon>
        <taxon>Sphingobacteriaceae</taxon>
        <taxon>Pedobacter</taxon>
    </lineage>
</organism>
<proteinExistence type="predicted"/>
<evidence type="ECO:0000256" key="1">
    <source>
        <dbReference type="SAM" id="SignalP"/>
    </source>
</evidence>
<accession>A0AAJ5W7Q2</accession>
<feature type="signal peptide" evidence="1">
    <location>
        <begin position="1"/>
        <end position="22"/>
    </location>
</feature>
<evidence type="ECO:0000313" key="3">
    <source>
        <dbReference type="Proteomes" id="UP001214530"/>
    </source>
</evidence>
<sequence>MKFKLTARFTLLSLFIVALCHAQVKQVPIGRVAAMADLPKPLQIIDWKAMALDFDRTIYDFNAKGQYWPVVWMDSTGKNFDQPTLGMYTAVGDVRQGPQSNKGMFHESLANMGSVLGATLVGLDKSKQQGLNYVSMLKSYFNKDNGWGIMMNNTAPEVALLGGGYGRDWWYDVYPNVLFYAIYDKYPSEPDFEMMARSIAEKFYKADSILNGNYNYSYFDYGQMKPMTNQICAQPDAAAGHAYVLYAAYKKFGDPRYLKGAISAMKALGSQQINPTYELLMPFGAYLAARINAEQGTSFDTGKMLDWTFDGTAVCREGWGFLVGNWNGFDISGTVGSTVDHGGYAFLMNTFDAAWPLVPMVRYKMEYANAIGKWMLNAVNASRLFYPQYMAAAHQTIPQFASVTKGVIAYEGFAKASTFDTLYQSLKAPVAQGDGPKWVPGKNPEVSQFSVYGSAHAGIFGGIAKETAVKGILGLDLLATDFYRQKAYPTYLFYNPYSSAKTILFRVPKEAKGKTDVYDAVAQRFVARNLAKGAKVAIPAQQSVVLVCVPAGKKMQVKNQQMLIEGVVVDYNYKRSL</sequence>
<evidence type="ECO:0000313" key="2">
    <source>
        <dbReference type="EMBL" id="WEK19641.1"/>
    </source>
</evidence>
<dbReference type="EMBL" id="CP119313">
    <property type="protein sequence ID" value="WEK19641.1"/>
    <property type="molecule type" value="Genomic_DNA"/>
</dbReference>
<feature type="chain" id="PRO_5042467445" evidence="1">
    <location>
        <begin position="23"/>
        <end position="577"/>
    </location>
</feature>
<gene>
    <name evidence="2" type="ORF">P0Y49_00535</name>
</gene>